<evidence type="ECO:0000313" key="2">
    <source>
        <dbReference type="EMBL" id="KAK7482817.1"/>
    </source>
</evidence>
<protein>
    <submittedName>
        <fullName evidence="2">Uncharacterized protein</fullName>
    </submittedName>
</protein>
<feature type="compositionally biased region" description="Basic and acidic residues" evidence="1">
    <location>
        <begin position="23"/>
        <end position="34"/>
    </location>
</feature>
<comment type="caution">
    <text evidence="2">The sequence shown here is derived from an EMBL/GenBank/DDBJ whole genome shotgun (WGS) entry which is preliminary data.</text>
</comment>
<dbReference type="AlphaFoldDB" id="A0ABD0K6T3"/>
<accession>A0ABD0K6T3</accession>
<evidence type="ECO:0000313" key="3">
    <source>
        <dbReference type="Proteomes" id="UP001519460"/>
    </source>
</evidence>
<feature type="region of interest" description="Disordered" evidence="1">
    <location>
        <begin position="23"/>
        <end position="42"/>
    </location>
</feature>
<reference evidence="2 3" key="1">
    <citation type="journal article" date="2023" name="Sci. Data">
        <title>Genome assembly of the Korean intertidal mud-creeper Batillaria attramentaria.</title>
        <authorList>
            <person name="Patra A.K."/>
            <person name="Ho P.T."/>
            <person name="Jun S."/>
            <person name="Lee S.J."/>
            <person name="Kim Y."/>
            <person name="Won Y.J."/>
        </authorList>
    </citation>
    <scope>NUCLEOTIDE SEQUENCE [LARGE SCALE GENOMIC DNA]</scope>
    <source>
        <strain evidence="2">Wonlab-2016</strain>
    </source>
</reference>
<organism evidence="2 3">
    <name type="scientific">Batillaria attramentaria</name>
    <dbReference type="NCBI Taxonomy" id="370345"/>
    <lineage>
        <taxon>Eukaryota</taxon>
        <taxon>Metazoa</taxon>
        <taxon>Spiralia</taxon>
        <taxon>Lophotrochozoa</taxon>
        <taxon>Mollusca</taxon>
        <taxon>Gastropoda</taxon>
        <taxon>Caenogastropoda</taxon>
        <taxon>Sorbeoconcha</taxon>
        <taxon>Cerithioidea</taxon>
        <taxon>Batillariidae</taxon>
        <taxon>Batillaria</taxon>
    </lineage>
</organism>
<dbReference type="EMBL" id="JACVVK020000238">
    <property type="protein sequence ID" value="KAK7482817.1"/>
    <property type="molecule type" value="Genomic_DNA"/>
</dbReference>
<keyword evidence="3" id="KW-1185">Reference proteome</keyword>
<dbReference type="Proteomes" id="UP001519460">
    <property type="component" value="Unassembled WGS sequence"/>
</dbReference>
<proteinExistence type="predicted"/>
<gene>
    <name evidence="2" type="ORF">BaRGS_00025983</name>
</gene>
<evidence type="ECO:0000256" key="1">
    <source>
        <dbReference type="SAM" id="MobiDB-lite"/>
    </source>
</evidence>
<sequence>MNGTGDVTGYRVRLGRALGLSDRVGEGERRERRNSATGLRPRLGEQGTHLVYYGQWKLEGGRL</sequence>
<name>A0ABD0K6T3_9CAEN</name>
<feature type="non-terminal residue" evidence="2">
    <location>
        <position position="63"/>
    </location>
</feature>